<accession>A0A0U1DQ89</accession>
<evidence type="ECO:0000256" key="1">
    <source>
        <dbReference type="SAM" id="MobiDB-lite"/>
    </source>
</evidence>
<reference evidence="4" key="1">
    <citation type="submission" date="2015-03" db="EMBL/GenBank/DDBJ databases">
        <authorList>
            <person name="Urmite Genomes"/>
        </authorList>
    </citation>
    <scope>NUCLEOTIDE SEQUENCE [LARGE SCALE GENOMIC DNA]</scope>
    <source>
        <strain evidence="4">CSUR P1344</strain>
    </source>
</reference>
<dbReference type="Gene3D" id="3.40.50.150">
    <property type="entry name" value="Vaccinia Virus protein VP39"/>
    <property type="match status" value="1"/>
</dbReference>
<dbReference type="CDD" id="cd02440">
    <property type="entry name" value="AdoMet_MTases"/>
    <property type="match status" value="1"/>
</dbReference>
<dbReference type="InterPro" id="IPR029063">
    <property type="entry name" value="SAM-dependent_MTases_sf"/>
</dbReference>
<dbReference type="InterPro" id="IPR013216">
    <property type="entry name" value="Methyltransf_11"/>
</dbReference>
<sequence>MTTSSTDAVPGKDVAADAAPTPHATAEQVEAARHDSKLAQVLYHDWEAESYDEKWSISYDQRCVDYARDCFDAIVPDEVQRELPYDRALELGCGTGFFLLNLIQSGVARRGSVTDLSPGMVKVATRNGQSLGLDIDGRVADAEGIPYEDNTFDLVVGHAVLHHIPDVELALREVVRVLRPGGRFVFAGEPTTVGDTYARTLSTLTWRLATNVTKLPGLQGWRRPQAELDESSRAAALEAVVDLHTFTPGDLERLAGNAGATDVQTATVEFTAAMLGWPLRTFECTVPPGRLGWGWAKFAFNSWKTLSWLDANVMRHVAPKGWFYNVMITGVKPS</sequence>
<organism evidence="3 4">
    <name type="scientific">Mycobacterium europaeum</name>
    <dbReference type="NCBI Taxonomy" id="761804"/>
    <lineage>
        <taxon>Bacteria</taxon>
        <taxon>Bacillati</taxon>
        <taxon>Actinomycetota</taxon>
        <taxon>Actinomycetes</taxon>
        <taxon>Mycobacteriales</taxon>
        <taxon>Mycobacteriaceae</taxon>
        <taxon>Mycobacterium</taxon>
        <taxon>Mycobacterium simiae complex</taxon>
    </lineage>
</organism>
<proteinExistence type="predicted"/>
<keyword evidence="3" id="KW-0489">Methyltransferase</keyword>
<evidence type="ECO:0000313" key="3">
    <source>
        <dbReference type="EMBL" id="CQD20820.1"/>
    </source>
</evidence>
<evidence type="ECO:0000259" key="2">
    <source>
        <dbReference type="Pfam" id="PF08241"/>
    </source>
</evidence>
<keyword evidence="4" id="KW-1185">Reference proteome</keyword>
<name>A0A0U1DQ89_9MYCO</name>
<dbReference type="EMBL" id="CTEC01000002">
    <property type="protein sequence ID" value="CQD20820.1"/>
    <property type="molecule type" value="Genomic_DNA"/>
</dbReference>
<feature type="domain" description="Methyltransferase type 11" evidence="2">
    <location>
        <begin position="89"/>
        <end position="186"/>
    </location>
</feature>
<gene>
    <name evidence="3" type="ORF">BN000_05036</name>
</gene>
<dbReference type="RefSeq" id="WP_090422963.1">
    <property type="nucleotide sequence ID" value="NZ_CTEC01000002.1"/>
</dbReference>
<keyword evidence="3" id="KW-0808">Transferase</keyword>
<dbReference type="Proteomes" id="UP000199601">
    <property type="component" value="Unassembled WGS sequence"/>
</dbReference>
<dbReference type="GO" id="GO:0008757">
    <property type="term" value="F:S-adenosylmethionine-dependent methyltransferase activity"/>
    <property type="evidence" value="ECO:0007669"/>
    <property type="project" value="InterPro"/>
</dbReference>
<protein>
    <submittedName>
        <fullName evidence="3">Methyltransferase, UbiE/COQ5 family protein</fullName>
    </submittedName>
</protein>
<feature type="region of interest" description="Disordered" evidence="1">
    <location>
        <begin position="1"/>
        <end position="24"/>
    </location>
</feature>
<evidence type="ECO:0000313" key="4">
    <source>
        <dbReference type="Proteomes" id="UP000199601"/>
    </source>
</evidence>
<dbReference type="SUPFAM" id="SSF53335">
    <property type="entry name" value="S-adenosyl-L-methionine-dependent methyltransferases"/>
    <property type="match status" value="1"/>
</dbReference>
<dbReference type="GO" id="GO:0032259">
    <property type="term" value="P:methylation"/>
    <property type="evidence" value="ECO:0007669"/>
    <property type="project" value="UniProtKB-KW"/>
</dbReference>
<dbReference type="Pfam" id="PF08241">
    <property type="entry name" value="Methyltransf_11"/>
    <property type="match status" value="1"/>
</dbReference>
<dbReference type="PANTHER" id="PTHR43591">
    <property type="entry name" value="METHYLTRANSFERASE"/>
    <property type="match status" value="1"/>
</dbReference>
<dbReference type="AlphaFoldDB" id="A0A0U1DQ89"/>